<evidence type="ECO:0000256" key="7">
    <source>
        <dbReference type="ARBA" id="ARBA00022968"/>
    </source>
</evidence>
<dbReference type="STRING" id="1079.BVIR_2336"/>
<keyword evidence="10 12" id="KW-0472">Membrane</keyword>
<organism evidence="16 17">
    <name type="scientific">Blastochloris viridis</name>
    <name type="common">Rhodopseudomonas viridis</name>
    <dbReference type="NCBI Taxonomy" id="1079"/>
    <lineage>
        <taxon>Bacteria</taxon>
        <taxon>Pseudomonadati</taxon>
        <taxon>Pseudomonadota</taxon>
        <taxon>Alphaproteobacteria</taxon>
        <taxon>Hyphomicrobiales</taxon>
        <taxon>Blastochloridaceae</taxon>
        <taxon>Blastochloris</taxon>
    </lineage>
</organism>
<evidence type="ECO:0000256" key="8">
    <source>
        <dbReference type="ARBA" id="ARBA00022989"/>
    </source>
</evidence>
<dbReference type="GO" id="GO:0020037">
    <property type="term" value="F:heme binding"/>
    <property type="evidence" value="ECO:0007669"/>
    <property type="project" value="InterPro"/>
</dbReference>
<dbReference type="AlphaFoldDB" id="A0A0H5BFU9"/>
<proteinExistence type="inferred from homology"/>
<dbReference type="Pfam" id="PF03100">
    <property type="entry name" value="CcmE"/>
    <property type="match status" value="1"/>
</dbReference>
<comment type="similarity">
    <text evidence="12">Belongs to the CcmE/CycJ family.</text>
</comment>
<evidence type="ECO:0000256" key="1">
    <source>
        <dbReference type="ARBA" id="ARBA00004533"/>
    </source>
</evidence>
<dbReference type="InterPro" id="IPR004329">
    <property type="entry name" value="CcmE"/>
</dbReference>
<dbReference type="GO" id="GO:0017004">
    <property type="term" value="P:cytochrome complex assembly"/>
    <property type="evidence" value="ECO:0007669"/>
    <property type="project" value="UniProtKB-KW"/>
</dbReference>
<feature type="compositionally biased region" description="Low complexity" evidence="14">
    <location>
        <begin position="145"/>
        <end position="159"/>
    </location>
</feature>
<dbReference type="OrthoDB" id="9793584at2"/>
<dbReference type="HAMAP" id="MF_01959">
    <property type="entry name" value="CcmE"/>
    <property type="match status" value="1"/>
</dbReference>
<sequence>MTRKQRRLALIGSGLAVLAVATGLVLVALNDSIVFFNSPTDVVEKGVAPGERIRLGGLVANGTIERGEQLKVRFKVTDGNKAIPVAYTGILPDLFREGQGVVTEGSLGPDGVFLADTVLAKHDENYMPREVTDALKKQGHWQGEGPAPGAAASTPSTPR</sequence>
<keyword evidence="5 12" id="KW-0479">Metal-binding</keyword>
<dbReference type="Gene3D" id="2.40.50.140">
    <property type="entry name" value="Nucleic acid-binding proteins"/>
    <property type="match status" value="1"/>
</dbReference>
<dbReference type="GO" id="GO:0046872">
    <property type="term" value="F:metal ion binding"/>
    <property type="evidence" value="ECO:0007669"/>
    <property type="project" value="UniProtKB-KW"/>
</dbReference>
<feature type="region of interest" description="Disordered" evidence="14">
    <location>
        <begin position="135"/>
        <end position="159"/>
    </location>
</feature>
<feature type="topological domain" description="Cytoplasmic" evidence="12">
    <location>
        <begin position="1"/>
        <end position="7"/>
    </location>
</feature>
<keyword evidence="9 12" id="KW-0408">Iron</keyword>
<evidence type="ECO:0000256" key="6">
    <source>
        <dbReference type="ARBA" id="ARBA00022748"/>
    </source>
</evidence>
<evidence type="ECO:0000313" key="15">
    <source>
        <dbReference type="EMBL" id="BAR99969.1"/>
    </source>
</evidence>
<dbReference type="EMBL" id="LN907867">
    <property type="protein sequence ID" value="CUU42767.1"/>
    <property type="molecule type" value="Genomic_DNA"/>
</dbReference>
<evidence type="ECO:0000313" key="17">
    <source>
        <dbReference type="Proteomes" id="UP000065734"/>
    </source>
</evidence>
<comment type="subcellular location">
    <subcellularLocation>
        <location evidence="1">Cell inner membrane</location>
    </subcellularLocation>
    <subcellularLocation>
        <location evidence="12">Cell membrane</location>
        <topology evidence="12">Single-pass type II membrane protein</topology>
    </subcellularLocation>
</comment>
<reference evidence="17" key="3">
    <citation type="journal article" date="2016" name="Genome Announc.">
        <title>Revised genome sequence of the purple photosynthetic bacterium Blastochloris viridis.</title>
        <authorList>
            <person name="Liu L.N."/>
            <person name="Faulkner M."/>
            <person name="Liu X."/>
            <person name="Huang F."/>
            <person name="Darby A.C."/>
            <person name="Hall N."/>
        </authorList>
    </citation>
    <scope>NUCLEOTIDE SEQUENCE [LARGE SCALE GENOMIC DNA]</scope>
    <source>
        <strain evidence="17">ATCC 19567 / DSM 133 / F</strain>
    </source>
</reference>
<evidence type="ECO:0000256" key="10">
    <source>
        <dbReference type="ARBA" id="ARBA00023136"/>
    </source>
</evidence>
<dbReference type="FunFam" id="2.40.50.140:FF:000104">
    <property type="entry name" value="Cytochrome c-type biogenesis protein CcmE"/>
    <property type="match status" value="1"/>
</dbReference>
<dbReference type="NCBIfam" id="NF009731">
    <property type="entry name" value="PRK13254.1-5"/>
    <property type="match status" value="1"/>
</dbReference>
<dbReference type="InterPro" id="IPR012340">
    <property type="entry name" value="NA-bd_OB-fold"/>
</dbReference>
<dbReference type="PATRIC" id="fig|1079.6.peg.2436"/>
<feature type="binding site" description="covalent" evidence="12 13">
    <location>
        <position position="122"/>
    </location>
    <ligand>
        <name>heme</name>
        <dbReference type="ChEBI" id="CHEBI:30413"/>
    </ligand>
</feature>
<keyword evidence="8 12" id="KW-1133">Transmembrane helix</keyword>
<accession>A0A0H5BFU9</accession>
<dbReference type="KEGG" id="bvr:BVIR_2336"/>
<dbReference type="PANTHER" id="PTHR34128:SF2">
    <property type="entry name" value="CYTOCHROME C-TYPE BIOGENESIS PROTEIN CCME HOMOLOG, MITOCHONDRIAL"/>
    <property type="match status" value="1"/>
</dbReference>
<evidence type="ECO:0000256" key="13">
    <source>
        <dbReference type="PIRSR" id="PIRSR604329-50"/>
    </source>
</evidence>
<dbReference type="InterPro" id="IPR036127">
    <property type="entry name" value="CcmE-like_sf"/>
</dbReference>
<gene>
    <name evidence="12 16" type="primary">ccmE</name>
    <name evidence="12" type="synonym">cycJ</name>
    <name evidence="15" type="ORF">BV133_2376</name>
    <name evidence="16" type="ORF">BVIRIDIS_17820</name>
</gene>
<evidence type="ECO:0000313" key="16">
    <source>
        <dbReference type="EMBL" id="CUU42767.1"/>
    </source>
</evidence>
<evidence type="ECO:0000256" key="9">
    <source>
        <dbReference type="ARBA" id="ARBA00023004"/>
    </source>
</evidence>
<reference evidence="16" key="2">
    <citation type="submission" date="2015-11" db="EMBL/GenBank/DDBJ databases">
        <authorList>
            <person name="Zhang Y."/>
            <person name="Guo Z."/>
        </authorList>
    </citation>
    <scope>NUCLEOTIDE SEQUENCE</scope>
    <source>
        <strain evidence="16">1</strain>
    </source>
</reference>
<keyword evidence="3 12" id="KW-0349">Heme</keyword>
<evidence type="ECO:0000256" key="14">
    <source>
        <dbReference type="SAM" id="MobiDB-lite"/>
    </source>
</evidence>
<dbReference type="NCBIfam" id="NF009729">
    <property type="entry name" value="PRK13254.1-3"/>
    <property type="match status" value="1"/>
</dbReference>
<dbReference type="EMBL" id="AP014854">
    <property type="protein sequence ID" value="BAR99969.1"/>
    <property type="molecule type" value="Genomic_DNA"/>
</dbReference>
<dbReference type="GO" id="GO:0017003">
    <property type="term" value="P:protein-heme linkage"/>
    <property type="evidence" value="ECO:0007669"/>
    <property type="project" value="UniProtKB-UniRule"/>
</dbReference>
<dbReference type="Proteomes" id="UP000065734">
    <property type="component" value="Chromosome I"/>
</dbReference>
<reference evidence="15" key="1">
    <citation type="journal article" date="2015" name="Genome Announc.">
        <title>Complete Genome Sequence of the Bacteriochlorophyll b-Producing Photosynthetic Bacterium Blastochloris viridis.</title>
        <authorList>
            <person name="Tsukatani Y."/>
            <person name="Hirose Y."/>
            <person name="Harada J."/>
            <person name="Misawa N."/>
            <person name="Mori K."/>
            <person name="Inoue K."/>
            <person name="Tamiaki H."/>
        </authorList>
    </citation>
    <scope>NUCLEOTIDE SEQUENCE [LARGE SCALE GENOMIC DNA]</scope>
    <source>
        <strain evidence="15">DSM 133</strain>
    </source>
</reference>
<dbReference type="GO" id="GO:0005886">
    <property type="term" value="C:plasma membrane"/>
    <property type="evidence" value="ECO:0007669"/>
    <property type="project" value="UniProtKB-SubCell"/>
</dbReference>
<feature type="topological domain" description="Extracellular" evidence="12">
    <location>
        <begin position="29"/>
        <end position="159"/>
    </location>
</feature>
<dbReference type="RefSeq" id="WP_055037765.1">
    <property type="nucleotide sequence ID" value="NZ_AP014854.2"/>
</dbReference>
<keyword evidence="4 12" id="KW-0812">Transmembrane</keyword>
<dbReference type="SUPFAM" id="SSF82093">
    <property type="entry name" value="Heme chaperone CcmE"/>
    <property type="match status" value="1"/>
</dbReference>
<evidence type="ECO:0000256" key="12">
    <source>
        <dbReference type="HAMAP-Rule" id="MF_01959"/>
    </source>
</evidence>
<keyword evidence="7 12" id="KW-0735">Signal-anchor</keyword>
<evidence type="ECO:0000256" key="3">
    <source>
        <dbReference type="ARBA" id="ARBA00022617"/>
    </source>
</evidence>
<comment type="function">
    <text evidence="11 12">Heme chaperone required for the biogenesis of c-type cytochromes. Transiently binds heme delivered by CcmC and transfers the heme to apo-cytochromes in a process facilitated by CcmF and CcmH.</text>
</comment>
<dbReference type="PANTHER" id="PTHR34128">
    <property type="entry name" value="CYTOCHROME C-TYPE BIOGENESIS PROTEIN CCME HOMOLOG, MITOCHONDRIAL"/>
    <property type="match status" value="1"/>
</dbReference>
<keyword evidence="2 12" id="KW-1003">Cell membrane</keyword>
<dbReference type="NCBIfam" id="NF009727">
    <property type="entry name" value="PRK13254.1-1"/>
    <property type="match status" value="1"/>
</dbReference>
<feature type="binding site" description="axial binding residue" evidence="12 13">
    <location>
        <position position="126"/>
    </location>
    <ligand>
        <name>heme</name>
        <dbReference type="ChEBI" id="CHEBI:30413"/>
    </ligand>
    <ligandPart>
        <name>Fe</name>
        <dbReference type="ChEBI" id="CHEBI:18248"/>
    </ligandPart>
</feature>
<evidence type="ECO:0000256" key="5">
    <source>
        <dbReference type="ARBA" id="ARBA00022723"/>
    </source>
</evidence>
<evidence type="ECO:0000256" key="4">
    <source>
        <dbReference type="ARBA" id="ARBA00022692"/>
    </source>
</evidence>
<keyword evidence="6 12" id="KW-0201">Cytochrome c-type biogenesis</keyword>
<evidence type="ECO:0000256" key="11">
    <source>
        <dbReference type="ARBA" id="ARBA00056663"/>
    </source>
</evidence>
<protein>
    <recommendedName>
        <fullName evidence="12">Cytochrome c-type biogenesis protein CcmE</fullName>
    </recommendedName>
    <alternativeName>
        <fullName evidence="12">Cytochrome c maturation protein E</fullName>
    </alternativeName>
    <alternativeName>
        <fullName evidence="12">Heme chaperone CcmE</fullName>
    </alternativeName>
</protein>
<evidence type="ECO:0000256" key="2">
    <source>
        <dbReference type="ARBA" id="ARBA00022475"/>
    </source>
</evidence>
<keyword evidence="17" id="KW-1185">Reference proteome</keyword>
<name>A0A0H5BFU9_BLAVI</name>